<dbReference type="Pfam" id="PF00440">
    <property type="entry name" value="TetR_N"/>
    <property type="match status" value="1"/>
</dbReference>
<organism evidence="7 8">
    <name type="scientific">Paraburkholderia caledonica</name>
    <dbReference type="NCBI Taxonomy" id="134536"/>
    <lineage>
        <taxon>Bacteria</taxon>
        <taxon>Pseudomonadati</taxon>
        <taxon>Pseudomonadota</taxon>
        <taxon>Betaproteobacteria</taxon>
        <taxon>Burkholderiales</taxon>
        <taxon>Burkholderiaceae</taxon>
        <taxon>Paraburkholderia</taxon>
    </lineage>
</organism>
<dbReference type="InterPro" id="IPR011075">
    <property type="entry name" value="TetR_C"/>
</dbReference>
<dbReference type="InterPro" id="IPR036271">
    <property type="entry name" value="Tet_transcr_reg_TetR-rel_C_sf"/>
</dbReference>
<accession>A0AB73IAS0</accession>
<dbReference type="RefSeq" id="WP_204521546.1">
    <property type="nucleotide sequence ID" value="NZ_JAURTK010000003.1"/>
</dbReference>
<keyword evidence="1" id="KW-0805">Transcription regulation</keyword>
<evidence type="ECO:0000256" key="5">
    <source>
        <dbReference type="SAM" id="MobiDB-lite"/>
    </source>
</evidence>
<reference evidence="7" key="1">
    <citation type="submission" date="2023-07" db="EMBL/GenBank/DDBJ databases">
        <title>Sorghum-associated microbial communities from plants grown in Nebraska, USA.</title>
        <authorList>
            <person name="Schachtman D."/>
        </authorList>
    </citation>
    <scope>NUCLEOTIDE SEQUENCE</scope>
    <source>
        <strain evidence="7">DS1061</strain>
    </source>
</reference>
<keyword evidence="2 4" id="KW-0238">DNA-binding</keyword>
<comment type="caution">
    <text evidence="7">The sequence shown here is derived from an EMBL/GenBank/DDBJ whole genome shotgun (WGS) entry which is preliminary data.</text>
</comment>
<protein>
    <submittedName>
        <fullName evidence="7">TetR/AcrR family transcriptional repressor of nem operon</fullName>
    </submittedName>
</protein>
<evidence type="ECO:0000256" key="3">
    <source>
        <dbReference type="ARBA" id="ARBA00023163"/>
    </source>
</evidence>
<dbReference type="PANTHER" id="PTHR47506:SF10">
    <property type="entry name" value="TRANSCRIPTIONAL REGULATORY PROTEIN"/>
    <property type="match status" value="1"/>
</dbReference>
<keyword evidence="3" id="KW-0804">Transcription</keyword>
<feature type="region of interest" description="Disordered" evidence="5">
    <location>
        <begin position="1"/>
        <end position="24"/>
    </location>
</feature>
<feature type="domain" description="HTH tetR-type" evidence="6">
    <location>
        <begin position="28"/>
        <end position="88"/>
    </location>
</feature>
<dbReference type="PANTHER" id="PTHR47506">
    <property type="entry name" value="TRANSCRIPTIONAL REGULATORY PROTEIN"/>
    <property type="match status" value="1"/>
</dbReference>
<dbReference type="Pfam" id="PF16925">
    <property type="entry name" value="TetR_C_13"/>
    <property type="match status" value="1"/>
</dbReference>
<dbReference type="Gene3D" id="1.10.357.10">
    <property type="entry name" value="Tetracycline Repressor, domain 2"/>
    <property type="match status" value="1"/>
</dbReference>
<name>A0AB73IAS0_9BURK</name>
<evidence type="ECO:0000256" key="1">
    <source>
        <dbReference type="ARBA" id="ARBA00023015"/>
    </source>
</evidence>
<evidence type="ECO:0000259" key="6">
    <source>
        <dbReference type="PROSITE" id="PS50977"/>
    </source>
</evidence>
<evidence type="ECO:0000256" key="4">
    <source>
        <dbReference type="PROSITE-ProRule" id="PRU00335"/>
    </source>
</evidence>
<gene>
    <name evidence="7" type="ORF">J2793_002576</name>
</gene>
<dbReference type="AlphaFoldDB" id="A0AB73IAS0"/>
<evidence type="ECO:0000313" key="7">
    <source>
        <dbReference type="EMBL" id="MDP9647130.1"/>
    </source>
</evidence>
<dbReference type="InterPro" id="IPR009057">
    <property type="entry name" value="Homeodomain-like_sf"/>
</dbReference>
<dbReference type="Proteomes" id="UP001229486">
    <property type="component" value="Unassembled WGS sequence"/>
</dbReference>
<evidence type="ECO:0000313" key="8">
    <source>
        <dbReference type="Proteomes" id="UP001229486"/>
    </source>
</evidence>
<dbReference type="PROSITE" id="PS50977">
    <property type="entry name" value="HTH_TETR_2"/>
    <property type="match status" value="1"/>
</dbReference>
<dbReference type="EMBL" id="JAURTK010000003">
    <property type="protein sequence ID" value="MDP9647130.1"/>
    <property type="molecule type" value="Genomic_DNA"/>
</dbReference>
<sequence>MKSTGHPQSSSKPSSKKGEVCARGRPREFDTEAVLASASQVFWNHGYHATSIEDLCKATGLLRGSLYGVFGDKHGIMLAALDHYAEASVARLAERLNAPVPPEEALRNALLHYARVACALTGERSCFITNTTLEMQPGDEELRSRVAAVQRRMATLLAASVIRGQASGAFNSTLDEKAVGDFLLCIMQGLRVLGRVAHREDALIGIVDVAMRALV</sequence>
<dbReference type="SUPFAM" id="SSF48498">
    <property type="entry name" value="Tetracyclin repressor-like, C-terminal domain"/>
    <property type="match status" value="1"/>
</dbReference>
<dbReference type="InterPro" id="IPR001647">
    <property type="entry name" value="HTH_TetR"/>
</dbReference>
<proteinExistence type="predicted"/>
<dbReference type="SUPFAM" id="SSF46689">
    <property type="entry name" value="Homeodomain-like"/>
    <property type="match status" value="1"/>
</dbReference>
<evidence type="ECO:0000256" key="2">
    <source>
        <dbReference type="ARBA" id="ARBA00023125"/>
    </source>
</evidence>
<feature type="DNA-binding region" description="H-T-H motif" evidence="4">
    <location>
        <begin position="51"/>
        <end position="70"/>
    </location>
</feature>
<dbReference type="GO" id="GO:0003677">
    <property type="term" value="F:DNA binding"/>
    <property type="evidence" value="ECO:0007669"/>
    <property type="project" value="UniProtKB-UniRule"/>
</dbReference>